<gene>
    <name evidence="2" type="ordered locus">Fleli_1330</name>
</gene>
<name>I4AIH7_BERLS</name>
<evidence type="ECO:0000313" key="2">
    <source>
        <dbReference type="EMBL" id="AFM03762.1"/>
    </source>
</evidence>
<evidence type="ECO:0000256" key="1">
    <source>
        <dbReference type="SAM" id="SignalP"/>
    </source>
</evidence>
<dbReference type="PANTHER" id="PTHR34387">
    <property type="entry name" value="SLR1258 PROTEIN"/>
    <property type="match status" value="1"/>
</dbReference>
<accession>I4AIH7</accession>
<protein>
    <recommendedName>
        <fullName evidence="4">DUF541 domain-containing protein</fullName>
    </recommendedName>
</protein>
<evidence type="ECO:0000313" key="3">
    <source>
        <dbReference type="Proteomes" id="UP000006054"/>
    </source>
</evidence>
<dbReference type="GO" id="GO:0006974">
    <property type="term" value="P:DNA damage response"/>
    <property type="evidence" value="ECO:0007669"/>
    <property type="project" value="TreeGrafter"/>
</dbReference>
<dbReference type="Gene3D" id="3.30.70.2970">
    <property type="entry name" value="Protein of unknown function (DUF541), domain 2"/>
    <property type="match status" value="1"/>
</dbReference>
<dbReference type="Proteomes" id="UP000006054">
    <property type="component" value="Chromosome"/>
</dbReference>
<keyword evidence="1" id="KW-0732">Signal</keyword>
<dbReference type="InterPro" id="IPR052022">
    <property type="entry name" value="26kDa_periplasmic_antigen"/>
</dbReference>
<feature type="chain" id="PRO_5003686152" description="DUF541 domain-containing protein" evidence="1">
    <location>
        <begin position="25"/>
        <end position="328"/>
    </location>
</feature>
<sequence precursor="true">MKTNNSLFISLFLILFLFSSVCLAQNRANYNYNNSEYISNSGSAEMPSQTLPQAFISTENIIELEATVLMNVTADEYVAMFHIEQKGQKLKDVQENMDKRIANFQKGLAELGIKEDEIIIDFLSLVPEYEYDIEKKLFSKTYNEVPVGFELKKNVHIRFKDNKILDKIIAKAAENEIYDLSKVEYFINDTDILYQKLRKKAFTMIAQKEKLYDSLNIKISKLEKVAAENFQTFFPFDRYRSYEAVSKGKTSFSKNSKINNENRSPSAFYEKLNYDNIECIINPTILEPAVQLFFTLKVRYTLPKEEKEEKVIYILTPTGELKKVNLKE</sequence>
<reference evidence="3" key="1">
    <citation type="submission" date="2012-06" db="EMBL/GenBank/DDBJ databases">
        <title>The complete genome of Flexibacter litoralis DSM 6794.</title>
        <authorList>
            <person name="Lucas S."/>
            <person name="Copeland A."/>
            <person name="Lapidus A."/>
            <person name="Glavina del Rio T."/>
            <person name="Dalin E."/>
            <person name="Tice H."/>
            <person name="Bruce D."/>
            <person name="Goodwin L."/>
            <person name="Pitluck S."/>
            <person name="Peters L."/>
            <person name="Ovchinnikova G."/>
            <person name="Lu M."/>
            <person name="Kyrpides N."/>
            <person name="Mavromatis K."/>
            <person name="Ivanova N."/>
            <person name="Brettin T."/>
            <person name="Detter J.C."/>
            <person name="Han C."/>
            <person name="Larimer F."/>
            <person name="Land M."/>
            <person name="Hauser L."/>
            <person name="Markowitz V."/>
            <person name="Cheng J.-F."/>
            <person name="Hugenholtz P."/>
            <person name="Woyke T."/>
            <person name="Wu D."/>
            <person name="Spring S."/>
            <person name="Lang E."/>
            <person name="Kopitz M."/>
            <person name="Brambilla E."/>
            <person name="Klenk H.-P."/>
            <person name="Eisen J.A."/>
        </authorList>
    </citation>
    <scope>NUCLEOTIDE SEQUENCE [LARGE SCALE GENOMIC DNA]</scope>
    <source>
        <strain evidence="3">ATCC 23117 / DSM 6794 / NBRC 15988 / NCIMB 1366 / Sio-4</strain>
    </source>
</reference>
<organism evidence="2 3">
    <name type="scientific">Bernardetia litoralis (strain ATCC 23117 / DSM 6794 / NBRC 15988 / NCIMB 1366 / Fx l1 / Sio-4)</name>
    <name type="common">Flexibacter litoralis</name>
    <dbReference type="NCBI Taxonomy" id="880071"/>
    <lineage>
        <taxon>Bacteria</taxon>
        <taxon>Pseudomonadati</taxon>
        <taxon>Bacteroidota</taxon>
        <taxon>Cytophagia</taxon>
        <taxon>Cytophagales</taxon>
        <taxon>Bernardetiaceae</taxon>
        <taxon>Bernardetia</taxon>
    </lineage>
</organism>
<dbReference type="Gene3D" id="3.30.110.170">
    <property type="entry name" value="Protein of unknown function (DUF541), domain 1"/>
    <property type="match status" value="1"/>
</dbReference>
<dbReference type="OrthoDB" id="1228710at2"/>
<dbReference type="PANTHER" id="PTHR34387:SF2">
    <property type="entry name" value="SLR1258 PROTEIN"/>
    <property type="match status" value="1"/>
</dbReference>
<dbReference type="InterPro" id="IPR007497">
    <property type="entry name" value="SIMPL/DUF541"/>
</dbReference>
<dbReference type="HOGENOM" id="CLU_070031_0_0_10"/>
<proteinExistence type="predicted"/>
<keyword evidence="3" id="KW-1185">Reference proteome</keyword>
<dbReference type="KEGG" id="fli:Fleli_1330"/>
<dbReference type="RefSeq" id="WP_014797219.1">
    <property type="nucleotide sequence ID" value="NC_018018.1"/>
</dbReference>
<evidence type="ECO:0008006" key="4">
    <source>
        <dbReference type="Google" id="ProtNLM"/>
    </source>
</evidence>
<feature type="signal peptide" evidence="1">
    <location>
        <begin position="1"/>
        <end position="24"/>
    </location>
</feature>
<dbReference type="AlphaFoldDB" id="I4AIH7"/>
<dbReference type="EMBL" id="CP003345">
    <property type="protein sequence ID" value="AFM03762.1"/>
    <property type="molecule type" value="Genomic_DNA"/>
</dbReference>
<dbReference type="eggNOG" id="COG2968">
    <property type="taxonomic scope" value="Bacteria"/>
</dbReference>
<dbReference type="PATRIC" id="fig|880071.3.peg.1305"/>
<dbReference type="Pfam" id="PF04402">
    <property type="entry name" value="SIMPL"/>
    <property type="match status" value="1"/>
</dbReference>